<dbReference type="Proteomes" id="UP000654482">
    <property type="component" value="Unassembled WGS sequence"/>
</dbReference>
<dbReference type="RefSeq" id="WP_194031222.1">
    <property type="nucleotide sequence ID" value="NZ_JADEWZ010000038.1"/>
</dbReference>
<protein>
    <submittedName>
        <fullName evidence="1">Uncharacterized protein</fullName>
    </submittedName>
</protein>
<evidence type="ECO:0000313" key="1">
    <source>
        <dbReference type="EMBL" id="MBE9118135.1"/>
    </source>
</evidence>
<dbReference type="EMBL" id="JADEWZ010000038">
    <property type="protein sequence ID" value="MBE9118135.1"/>
    <property type="molecule type" value="Genomic_DNA"/>
</dbReference>
<keyword evidence="2" id="KW-1185">Reference proteome</keyword>
<comment type="caution">
    <text evidence="1">The sequence shown here is derived from an EMBL/GenBank/DDBJ whole genome shotgun (WGS) entry which is preliminary data.</text>
</comment>
<accession>A0A8J7JD84</accession>
<proteinExistence type="predicted"/>
<gene>
    <name evidence="1" type="ORF">IQ249_19765</name>
</gene>
<organism evidence="1 2">
    <name type="scientific">Lusitaniella coriacea LEGE 07157</name>
    <dbReference type="NCBI Taxonomy" id="945747"/>
    <lineage>
        <taxon>Bacteria</taxon>
        <taxon>Bacillati</taxon>
        <taxon>Cyanobacteriota</taxon>
        <taxon>Cyanophyceae</taxon>
        <taxon>Spirulinales</taxon>
        <taxon>Lusitaniellaceae</taxon>
        <taxon>Lusitaniella</taxon>
    </lineage>
</organism>
<evidence type="ECO:0000313" key="2">
    <source>
        <dbReference type="Proteomes" id="UP000654482"/>
    </source>
</evidence>
<dbReference type="AlphaFoldDB" id="A0A8J7JD84"/>
<sequence length="94" mass="10596">MNLEPEFQRARQALLSTGRRGYQSIIQFSQIALSQGQLIVNCLTEDDADALMQTFGEDLHRIVQQQLPQIATIEIQAEGKTIYPPHPPGCLFWA</sequence>
<reference evidence="1" key="1">
    <citation type="submission" date="2020-10" db="EMBL/GenBank/DDBJ databases">
        <authorList>
            <person name="Castelo-Branco R."/>
            <person name="Eusebio N."/>
            <person name="Adriana R."/>
            <person name="Vieira A."/>
            <person name="Brugerolle De Fraissinette N."/>
            <person name="Rezende De Castro R."/>
            <person name="Schneider M.P."/>
            <person name="Vasconcelos V."/>
            <person name="Leao P.N."/>
        </authorList>
    </citation>
    <scope>NUCLEOTIDE SEQUENCE</scope>
    <source>
        <strain evidence="1">LEGE 07157</strain>
    </source>
</reference>
<name>A0A8J7JD84_9CYAN</name>